<comment type="similarity">
    <text evidence="1 2">Belongs to the BCP1 family.</text>
</comment>
<evidence type="ECO:0000313" key="4">
    <source>
        <dbReference type="Proteomes" id="UP000694865"/>
    </source>
</evidence>
<evidence type="ECO:0000256" key="3">
    <source>
        <dbReference type="SAM" id="MobiDB-lite"/>
    </source>
</evidence>
<evidence type="ECO:0000256" key="1">
    <source>
        <dbReference type="ARBA" id="ARBA00006781"/>
    </source>
</evidence>
<feature type="region of interest" description="Disordered" evidence="3">
    <location>
        <begin position="232"/>
        <end position="263"/>
    </location>
</feature>
<feature type="compositionally biased region" description="Basic residues" evidence="3">
    <location>
        <begin position="1"/>
        <end position="12"/>
    </location>
</feature>
<gene>
    <name evidence="5" type="primary">LOC100369270</name>
</gene>
<sequence length="334" mass="37906">MASVGKKRRSAPVKHSAADYKKKDEDICDVRNKDDVSDDDMESEEYSSDEEINEEIQVEFEALPPIDSDFNGIKRLLQQLFLKAQINMSELINLVISQNYIGSIIKQSTNDLVDEADDNDDDDDDIFGFMSVINITDKKDVNCIKQIISLITEQCSKCGSESDIDECQKIFNDDTRPVGLLLNERFINVPAQIALPQHQSLQKDLKDAIRKGMKYSFEYFVMICKSYKELPPDERGGGEGGDRKGKKKGKKKKNKKVEQNKSGELQFSNPEDEFFLKEAALSFSYPISQGDSDSLLAGSWSFDDAPMKPYRTVIFVKRSKIQTILTKMQEELSI</sequence>
<organism evidence="4 5">
    <name type="scientific">Saccoglossus kowalevskii</name>
    <name type="common">Acorn worm</name>
    <dbReference type="NCBI Taxonomy" id="10224"/>
    <lineage>
        <taxon>Eukaryota</taxon>
        <taxon>Metazoa</taxon>
        <taxon>Hemichordata</taxon>
        <taxon>Enteropneusta</taxon>
        <taxon>Harrimaniidae</taxon>
        <taxon>Saccoglossus</taxon>
    </lineage>
</organism>
<feature type="compositionally biased region" description="Basic and acidic residues" evidence="3">
    <location>
        <begin position="16"/>
        <end position="35"/>
    </location>
</feature>
<dbReference type="RefSeq" id="XP_002734004.1">
    <property type="nucleotide sequence ID" value="XM_002733958.2"/>
</dbReference>
<feature type="region of interest" description="Disordered" evidence="3">
    <location>
        <begin position="1"/>
        <end position="50"/>
    </location>
</feature>
<proteinExistence type="inferred from homology"/>
<reference evidence="5" key="1">
    <citation type="submission" date="2025-08" db="UniProtKB">
        <authorList>
            <consortium name="RefSeq"/>
        </authorList>
    </citation>
    <scope>IDENTIFICATION</scope>
    <source>
        <tissue evidence="5">Testes</tissue>
    </source>
</reference>
<evidence type="ECO:0000313" key="5">
    <source>
        <dbReference type="RefSeq" id="XP_002734004.1"/>
    </source>
</evidence>
<accession>A0ABM0GNR2</accession>
<feature type="compositionally biased region" description="Basic residues" evidence="3">
    <location>
        <begin position="244"/>
        <end position="255"/>
    </location>
</feature>
<dbReference type="Pfam" id="PF13862">
    <property type="entry name" value="BCCIP"/>
    <property type="match status" value="1"/>
</dbReference>
<evidence type="ECO:0000256" key="2">
    <source>
        <dbReference type="PIRNR" id="PIRNR028983"/>
    </source>
</evidence>
<protein>
    <recommendedName>
        <fullName evidence="2">Protein BCCIP homolog</fullName>
    </recommendedName>
</protein>
<dbReference type="InterPro" id="IPR025602">
    <property type="entry name" value="BCP1_family"/>
</dbReference>
<dbReference type="GeneID" id="100369270"/>
<feature type="compositionally biased region" description="Basic and acidic residues" evidence="3">
    <location>
        <begin position="232"/>
        <end position="243"/>
    </location>
</feature>
<dbReference type="PANTHER" id="PTHR13261:SF0">
    <property type="entry name" value="BRCA2 AND CDKN1A-INTERACTING PROTEIN"/>
    <property type="match status" value="1"/>
</dbReference>
<keyword evidence="4" id="KW-1185">Reference proteome</keyword>
<dbReference type="Proteomes" id="UP000694865">
    <property type="component" value="Unplaced"/>
</dbReference>
<feature type="compositionally biased region" description="Acidic residues" evidence="3">
    <location>
        <begin position="36"/>
        <end position="50"/>
    </location>
</feature>
<dbReference type="PIRSF" id="PIRSF028983">
    <property type="entry name" value="BCP1"/>
    <property type="match status" value="1"/>
</dbReference>
<name>A0ABM0GNR2_SACKO</name>
<dbReference type="PANTHER" id="PTHR13261">
    <property type="entry name" value="BRCA2 AND CDKN1A INTERACTING PROTEIN"/>
    <property type="match status" value="1"/>
</dbReference>